<dbReference type="Proteomes" id="UP001159364">
    <property type="component" value="Linkage Group LG12"/>
</dbReference>
<name>A0AAV8S8G7_9ROSI</name>
<protein>
    <submittedName>
        <fullName evidence="2">Uncharacterized protein</fullName>
    </submittedName>
</protein>
<evidence type="ECO:0000313" key="2">
    <source>
        <dbReference type="EMBL" id="KAJ8748335.1"/>
    </source>
</evidence>
<gene>
    <name evidence="2" type="ORF">K2173_001754</name>
</gene>
<feature type="compositionally biased region" description="Basic and acidic residues" evidence="1">
    <location>
        <begin position="289"/>
        <end position="310"/>
    </location>
</feature>
<keyword evidence="3" id="KW-1185">Reference proteome</keyword>
<evidence type="ECO:0000256" key="1">
    <source>
        <dbReference type="SAM" id="MobiDB-lite"/>
    </source>
</evidence>
<reference evidence="2 3" key="1">
    <citation type="submission" date="2021-09" db="EMBL/GenBank/DDBJ databases">
        <title>Genomic insights and catalytic innovation underlie evolution of tropane alkaloids biosynthesis.</title>
        <authorList>
            <person name="Wang Y.-J."/>
            <person name="Tian T."/>
            <person name="Huang J.-P."/>
            <person name="Huang S.-X."/>
        </authorList>
    </citation>
    <scope>NUCLEOTIDE SEQUENCE [LARGE SCALE GENOMIC DNA]</scope>
    <source>
        <strain evidence="2">KIB-2018</strain>
        <tissue evidence="2">Leaf</tissue>
    </source>
</reference>
<sequence length="310" mass="34095">MYGTSPVPPYHGSFPTPDEEEKGSSVHTFKDEDRYPPTQYRGFRSVLATAELSDEIHPALPVRPQGKQLTEKRVSQTDDRKEGLTDRLLKAHYNSQEEYDGRDGTYSQEEYDGRDGTYMVASLPLLILFQSQSYKSVVLIMATVEVVSAQNALSGEKINEEPVKVMETSKEVEISTPTTPQPENEEPKAEETVSVTEDAVAPEPEAPAIEVETKEVVEEAKDVTEEPVEEKTEEEIATETQAAAAEKPKVESSTELVEPVANSVVEETAEPSELPAPGPEPESESAGEALKEEVNVEQKTEAEAPSEKDE</sequence>
<feature type="region of interest" description="Disordered" evidence="1">
    <location>
        <begin position="168"/>
        <end position="310"/>
    </location>
</feature>
<feature type="compositionally biased region" description="Low complexity" evidence="1">
    <location>
        <begin position="199"/>
        <end position="210"/>
    </location>
</feature>
<dbReference type="EMBL" id="JAIWQS010000012">
    <property type="protein sequence ID" value="KAJ8748335.1"/>
    <property type="molecule type" value="Genomic_DNA"/>
</dbReference>
<evidence type="ECO:0000313" key="3">
    <source>
        <dbReference type="Proteomes" id="UP001159364"/>
    </source>
</evidence>
<feature type="region of interest" description="Disordered" evidence="1">
    <location>
        <begin position="1"/>
        <end position="40"/>
    </location>
</feature>
<feature type="compositionally biased region" description="Acidic residues" evidence="1">
    <location>
        <begin position="225"/>
        <end position="237"/>
    </location>
</feature>
<organism evidence="2 3">
    <name type="scientific">Erythroxylum novogranatense</name>
    <dbReference type="NCBI Taxonomy" id="1862640"/>
    <lineage>
        <taxon>Eukaryota</taxon>
        <taxon>Viridiplantae</taxon>
        <taxon>Streptophyta</taxon>
        <taxon>Embryophyta</taxon>
        <taxon>Tracheophyta</taxon>
        <taxon>Spermatophyta</taxon>
        <taxon>Magnoliopsida</taxon>
        <taxon>eudicotyledons</taxon>
        <taxon>Gunneridae</taxon>
        <taxon>Pentapetalae</taxon>
        <taxon>rosids</taxon>
        <taxon>fabids</taxon>
        <taxon>Malpighiales</taxon>
        <taxon>Erythroxylaceae</taxon>
        <taxon>Erythroxylum</taxon>
    </lineage>
</organism>
<dbReference type="AlphaFoldDB" id="A0AAV8S8G7"/>
<feature type="compositionally biased region" description="Basic and acidic residues" evidence="1">
    <location>
        <begin position="211"/>
        <end position="224"/>
    </location>
</feature>
<proteinExistence type="predicted"/>
<comment type="caution">
    <text evidence="2">The sequence shown here is derived from an EMBL/GenBank/DDBJ whole genome shotgun (WGS) entry which is preliminary data.</text>
</comment>
<feature type="compositionally biased region" description="Basic and acidic residues" evidence="1">
    <location>
        <begin position="22"/>
        <end position="35"/>
    </location>
</feature>
<accession>A0AAV8S8G7</accession>